<dbReference type="AlphaFoldDB" id="A0AAD2FE42"/>
<feature type="region of interest" description="Disordered" evidence="1">
    <location>
        <begin position="22"/>
        <end position="67"/>
    </location>
</feature>
<organism evidence="2 3">
    <name type="scientific">Cylindrotheca closterium</name>
    <dbReference type="NCBI Taxonomy" id="2856"/>
    <lineage>
        <taxon>Eukaryota</taxon>
        <taxon>Sar</taxon>
        <taxon>Stramenopiles</taxon>
        <taxon>Ochrophyta</taxon>
        <taxon>Bacillariophyta</taxon>
        <taxon>Bacillariophyceae</taxon>
        <taxon>Bacillariophycidae</taxon>
        <taxon>Bacillariales</taxon>
        <taxon>Bacillariaceae</taxon>
        <taxon>Cylindrotheca</taxon>
    </lineage>
</organism>
<dbReference type="EMBL" id="CAKOGP040000190">
    <property type="protein sequence ID" value="CAJ1931884.1"/>
    <property type="molecule type" value="Genomic_DNA"/>
</dbReference>
<feature type="compositionally biased region" description="Basic and acidic residues" evidence="1">
    <location>
        <begin position="30"/>
        <end position="48"/>
    </location>
</feature>
<evidence type="ECO:0000256" key="1">
    <source>
        <dbReference type="SAM" id="MobiDB-lite"/>
    </source>
</evidence>
<comment type="caution">
    <text evidence="2">The sequence shown here is derived from an EMBL/GenBank/DDBJ whole genome shotgun (WGS) entry which is preliminary data.</text>
</comment>
<reference evidence="2" key="1">
    <citation type="submission" date="2023-08" db="EMBL/GenBank/DDBJ databases">
        <authorList>
            <person name="Audoor S."/>
            <person name="Bilcke G."/>
        </authorList>
    </citation>
    <scope>NUCLEOTIDE SEQUENCE</scope>
</reference>
<name>A0AAD2FE42_9STRA</name>
<gene>
    <name evidence="2" type="ORF">CYCCA115_LOCUS2591</name>
</gene>
<proteinExistence type="predicted"/>
<sequence length="320" mass="36149">METCYHGGSLPESNLFVVAKNSVGLGGTGDKTESQLKREKERAQKKSLGESVKNPDMNKEHRYTGRTTTELIKRTGEQPPKQANGQELCLIWHTKGECKENCEHDAAPDIDKLRHPAAPMLHRVMKNGAPVVVHSEPWSQSQLDMRVARGCHSSANEFKDFLMEEFLDFGRKGFWILLPYDAIKDEKGLRLSPIGCVPQDNRRPRMIVDYLFWGLNDETMKLARPRQDPVNLAEKNLGLLTHSCMRPMGYWKLQRRIKSLQYGPIANSCGSNVRKPSRTMSETWIGVGKTPARGSLDKTERSSCMRMGGAVSIPNRMRVL</sequence>
<keyword evidence="3" id="KW-1185">Reference proteome</keyword>
<evidence type="ECO:0000313" key="2">
    <source>
        <dbReference type="EMBL" id="CAJ1931884.1"/>
    </source>
</evidence>
<dbReference type="Proteomes" id="UP001295423">
    <property type="component" value="Unassembled WGS sequence"/>
</dbReference>
<accession>A0AAD2FE42</accession>
<evidence type="ECO:0000313" key="3">
    <source>
        <dbReference type="Proteomes" id="UP001295423"/>
    </source>
</evidence>
<protein>
    <submittedName>
        <fullName evidence="2">Uncharacterized protein</fullName>
    </submittedName>
</protein>